<keyword evidence="9 17" id="KW-0472">Membrane</keyword>
<name>A0AA88SB36_CHASR</name>
<keyword evidence="13" id="KW-0539">Nucleus</keyword>
<evidence type="ECO:0000259" key="18">
    <source>
        <dbReference type="PROSITE" id="PS50262"/>
    </source>
</evidence>
<dbReference type="InterPro" id="IPR002554">
    <property type="entry name" value="PP2A_B56"/>
</dbReference>
<sequence>MELDNSSLDYFTHNFTETPDSTPAPAWNEATLLGLQVSLSALLAIVTLATVLSNAFVIATIFLTRKLHTPANFLIGSLAVTDLLVSILVMPISIVYTVSKTWSLGQIVCDIWLSSDITFCTASILHLCVIALDRYWAITDALEYSKRRTMRRAGLMVGVVWVISISISMPPLFWRQAKAHEELTECVVNTDQISYTLYSTFGAFYVPTVLLIILYGRIYVAARSRIFKTPSSSGKRFTTAQLIQTSAGSSLCSLNSSSTQEAHLHSGKAGGGGGGGGGSPLFMNSVKVKLADSVLERKRLCAARERKATKTLGIILGAFIICWLPFFVGTLVMAICKECWFDQVLFDIFTWLGYLNSLINPVIYTVFNDEFKQAFQKLIKFRRTPPNLQDLRNLEVKMGPWRNKRMVVDAPNSNGPFQPVALMHFRDVAPAEQEKLFIQKLRQCCVLFDFLSDPLSDLKWKEVKRAALSEMVEYITHNRNVITEPIYPEVVHMFAVNMFRTLPPSSNPTGAEFDPEEDEPTLEAAWPHLQLVYEFFLRFLESPDFQPNIAKKYIDQKFVMQLLELFDSEDPRERDFLKTTLHRIYGKFLGLRAYIRKQINNIFYRFIYETEHHNGIAELLEILGSIINGFALPLKEEHKIFLLKVLLPLHKVKSLSVYHPQLAYCVVQFLEKDSTLTEPVVMALLKYWPKTHSPKEVMFLNELEEILDVIEPSEFVKVQEPLFRQLAKCVSSPHFQVAERALYYWNNEYIMSLISDNAAKILPIMFPALYRNSKTHWNKTIHGLIYNALKLFMEMNQKLFDDCTQQFRAEKSKEKAKSKEREEAWIKIESLAKSNPQFYMYVDSSDLNSPVAMETDVPLIEDVQRLKQTVEEGATQLQHDQRKERPMMRRKSELPQDIYTTKALESHRRAEDMLTPHDGL</sequence>
<dbReference type="SMART" id="SM01381">
    <property type="entry name" value="7TM_GPCR_Srsx"/>
    <property type="match status" value="1"/>
</dbReference>
<evidence type="ECO:0000256" key="7">
    <source>
        <dbReference type="ARBA" id="ARBA00022989"/>
    </source>
</evidence>
<feature type="transmembrane region" description="Helical" evidence="17">
    <location>
        <begin position="193"/>
        <end position="215"/>
    </location>
</feature>
<evidence type="ECO:0000313" key="20">
    <source>
        <dbReference type="Proteomes" id="UP001187415"/>
    </source>
</evidence>
<comment type="caution">
    <text evidence="19">The sequence shown here is derived from an EMBL/GenBank/DDBJ whole genome shotgun (WGS) entry which is preliminary data.</text>
</comment>
<comment type="subcellular location">
    <subcellularLocation>
        <location evidence="2">Cell membrane</location>
        <topology evidence="2">Multi-pass membrane protein</topology>
    </subcellularLocation>
    <subcellularLocation>
        <location evidence="1">Nucleus</location>
    </subcellularLocation>
</comment>
<feature type="domain" description="G-protein coupled receptors family 1 profile" evidence="18">
    <location>
        <begin position="53"/>
        <end position="364"/>
    </location>
</feature>
<dbReference type="CDD" id="cd15333">
    <property type="entry name" value="7tmA_5-HT1B_1D"/>
    <property type="match status" value="1"/>
</dbReference>
<evidence type="ECO:0000256" key="8">
    <source>
        <dbReference type="ARBA" id="ARBA00023040"/>
    </source>
</evidence>
<keyword evidence="8 15" id="KW-0297">G-protein coupled receptor</keyword>
<dbReference type="PRINTS" id="PR01101">
    <property type="entry name" value="5HTRECEPTOR"/>
</dbReference>
<evidence type="ECO:0000256" key="15">
    <source>
        <dbReference type="RuleBase" id="RU000688"/>
    </source>
</evidence>
<evidence type="ECO:0000256" key="17">
    <source>
        <dbReference type="SAM" id="Phobius"/>
    </source>
</evidence>
<dbReference type="InterPro" id="IPR017452">
    <property type="entry name" value="GPCR_Rhodpsn_7TM"/>
</dbReference>
<dbReference type="InterPro" id="IPR000505">
    <property type="entry name" value="5HT1D_rcpt"/>
</dbReference>
<dbReference type="GO" id="GO:0005886">
    <property type="term" value="C:plasma membrane"/>
    <property type="evidence" value="ECO:0007669"/>
    <property type="project" value="UniProtKB-SubCell"/>
</dbReference>
<feature type="region of interest" description="Disordered" evidence="16">
    <location>
        <begin position="873"/>
        <end position="920"/>
    </location>
</feature>
<dbReference type="PROSITE" id="PS50262">
    <property type="entry name" value="G_PROTEIN_RECEP_F1_2"/>
    <property type="match status" value="1"/>
</dbReference>
<feature type="transmembrane region" description="Helical" evidence="17">
    <location>
        <begin position="41"/>
        <end position="63"/>
    </location>
</feature>
<feature type="transmembrane region" description="Helical" evidence="17">
    <location>
        <begin position="153"/>
        <end position="173"/>
    </location>
</feature>
<feature type="compositionally biased region" description="Basic and acidic residues" evidence="16">
    <location>
        <begin position="904"/>
        <end position="920"/>
    </location>
</feature>
<organism evidence="19 20">
    <name type="scientific">Channa striata</name>
    <name type="common">Snakehead murrel</name>
    <name type="synonym">Ophicephalus striatus</name>
    <dbReference type="NCBI Taxonomy" id="64152"/>
    <lineage>
        <taxon>Eukaryota</taxon>
        <taxon>Metazoa</taxon>
        <taxon>Chordata</taxon>
        <taxon>Craniata</taxon>
        <taxon>Vertebrata</taxon>
        <taxon>Euteleostomi</taxon>
        <taxon>Actinopterygii</taxon>
        <taxon>Neopterygii</taxon>
        <taxon>Teleostei</taxon>
        <taxon>Neoteleostei</taxon>
        <taxon>Acanthomorphata</taxon>
        <taxon>Anabantaria</taxon>
        <taxon>Anabantiformes</taxon>
        <taxon>Channoidei</taxon>
        <taxon>Channidae</taxon>
        <taxon>Channa</taxon>
    </lineage>
</organism>
<reference evidence="19" key="1">
    <citation type="submission" date="2023-07" db="EMBL/GenBank/DDBJ databases">
        <title>Chromosome-level Genome Assembly of Striped Snakehead (Channa striata).</title>
        <authorList>
            <person name="Liu H."/>
        </authorList>
    </citation>
    <scope>NUCLEOTIDE SEQUENCE</scope>
    <source>
        <strain evidence="19">Gz</strain>
        <tissue evidence="19">Muscle</tissue>
    </source>
</reference>
<keyword evidence="11 15" id="KW-0675">Receptor</keyword>
<dbReference type="GO" id="GO:0040012">
    <property type="term" value="P:regulation of locomotion"/>
    <property type="evidence" value="ECO:0007669"/>
    <property type="project" value="InterPro"/>
</dbReference>
<dbReference type="InterPro" id="IPR011989">
    <property type="entry name" value="ARM-like"/>
</dbReference>
<keyword evidence="12 15" id="KW-0807">Transducer</keyword>
<evidence type="ECO:0000256" key="2">
    <source>
        <dbReference type="ARBA" id="ARBA00004651"/>
    </source>
</evidence>
<evidence type="ECO:0000256" key="3">
    <source>
        <dbReference type="ARBA" id="ARBA00009745"/>
    </source>
</evidence>
<evidence type="ECO:0000256" key="13">
    <source>
        <dbReference type="ARBA" id="ARBA00023242"/>
    </source>
</evidence>
<dbReference type="GO" id="GO:0042310">
    <property type="term" value="P:vasoconstriction"/>
    <property type="evidence" value="ECO:0007669"/>
    <property type="project" value="InterPro"/>
</dbReference>
<dbReference type="SUPFAM" id="SSF48371">
    <property type="entry name" value="ARM repeat"/>
    <property type="match status" value="1"/>
</dbReference>
<dbReference type="Gene3D" id="1.25.10.10">
    <property type="entry name" value="Leucine-rich Repeat Variant"/>
    <property type="match status" value="1"/>
</dbReference>
<keyword evidence="5" id="KW-1003">Cell membrane</keyword>
<keyword evidence="6 15" id="KW-0812">Transmembrane</keyword>
<feature type="transmembrane region" description="Helical" evidence="17">
    <location>
        <begin position="75"/>
        <end position="99"/>
    </location>
</feature>
<proteinExistence type="inferred from homology"/>
<dbReference type="Pfam" id="PF01603">
    <property type="entry name" value="B56"/>
    <property type="match status" value="1"/>
</dbReference>
<dbReference type="GO" id="GO:0000159">
    <property type="term" value="C:protein phosphatase type 2A complex"/>
    <property type="evidence" value="ECO:0007669"/>
    <property type="project" value="InterPro"/>
</dbReference>
<keyword evidence="7 17" id="KW-1133">Transmembrane helix</keyword>
<dbReference type="FunFam" id="1.25.10.10:FF:000003">
    <property type="entry name" value="Serine/threonine-protein phosphatase 2A 56 kDa regulatory subunit"/>
    <property type="match status" value="1"/>
</dbReference>
<feature type="transmembrane region" description="Helical" evidence="17">
    <location>
        <begin position="111"/>
        <end position="132"/>
    </location>
</feature>
<dbReference type="SUPFAM" id="SSF81321">
    <property type="entry name" value="Family A G protein-coupled receptor-like"/>
    <property type="match status" value="1"/>
</dbReference>
<dbReference type="GO" id="GO:0006939">
    <property type="term" value="P:smooth muscle contraction"/>
    <property type="evidence" value="ECO:0007669"/>
    <property type="project" value="InterPro"/>
</dbReference>
<dbReference type="PANTHER" id="PTHR10257:SF104">
    <property type="entry name" value="SERINE_THREONINE PROTEIN PHOSPHATASE 2A REGULATORY SUBUNIT"/>
    <property type="match status" value="1"/>
</dbReference>
<dbReference type="GO" id="GO:0004993">
    <property type="term" value="F:G protein-coupled serotonin receptor activity"/>
    <property type="evidence" value="ECO:0007669"/>
    <property type="project" value="InterPro"/>
</dbReference>
<evidence type="ECO:0000256" key="1">
    <source>
        <dbReference type="ARBA" id="ARBA00004123"/>
    </source>
</evidence>
<evidence type="ECO:0000256" key="9">
    <source>
        <dbReference type="ARBA" id="ARBA00023136"/>
    </source>
</evidence>
<dbReference type="InterPro" id="IPR002231">
    <property type="entry name" value="5HT_rcpt"/>
</dbReference>
<comment type="similarity">
    <text evidence="3">Belongs to the phosphatase 2A regulatory subunit B56 family.</text>
</comment>
<dbReference type="GO" id="GO:0005829">
    <property type="term" value="C:cytosol"/>
    <property type="evidence" value="ECO:0007669"/>
    <property type="project" value="TreeGrafter"/>
</dbReference>
<feature type="transmembrane region" description="Helical" evidence="17">
    <location>
        <begin position="312"/>
        <end position="335"/>
    </location>
</feature>
<evidence type="ECO:0000256" key="12">
    <source>
        <dbReference type="ARBA" id="ARBA00023224"/>
    </source>
</evidence>
<evidence type="ECO:0000313" key="19">
    <source>
        <dbReference type="EMBL" id="KAK2825971.1"/>
    </source>
</evidence>
<dbReference type="Gene3D" id="1.20.1070.10">
    <property type="entry name" value="Rhodopsin 7-helix transmembrane proteins"/>
    <property type="match status" value="1"/>
</dbReference>
<evidence type="ECO:0000256" key="16">
    <source>
        <dbReference type="SAM" id="MobiDB-lite"/>
    </source>
</evidence>
<keyword evidence="10" id="KW-1015">Disulfide bond</keyword>
<feature type="compositionally biased region" description="Basic and acidic residues" evidence="16">
    <location>
        <begin position="879"/>
        <end position="894"/>
    </location>
</feature>
<dbReference type="GO" id="GO:0050795">
    <property type="term" value="P:regulation of behavior"/>
    <property type="evidence" value="ECO:0007669"/>
    <property type="project" value="InterPro"/>
</dbReference>
<evidence type="ECO:0000256" key="6">
    <source>
        <dbReference type="ARBA" id="ARBA00022692"/>
    </source>
</evidence>
<dbReference type="PRINTS" id="PR00237">
    <property type="entry name" value="GPCRRHODOPSN"/>
</dbReference>
<dbReference type="Proteomes" id="UP001187415">
    <property type="component" value="Unassembled WGS sequence"/>
</dbReference>
<dbReference type="InterPro" id="IPR000276">
    <property type="entry name" value="GPCR_Rhodpsn"/>
</dbReference>
<dbReference type="GO" id="GO:0045202">
    <property type="term" value="C:synapse"/>
    <property type="evidence" value="ECO:0007669"/>
    <property type="project" value="GOC"/>
</dbReference>
<keyword evidence="20" id="KW-1185">Reference proteome</keyword>
<dbReference type="InterPro" id="IPR016024">
    <property type="entry name" value="ARM-type_fold"/>
</dbReference>
<dbReference type="PROSITE" id="PS00237">
    <property type="entry name" value="G_PROTEIN_RECEP_F1_1"/>
    <property type="match status" value="1"/>
</dbReference>
<dbReference type="EMBL" id="JAUPFM010000016">
    <property type="protein sequence ID" value="KAK2825971.1"/>
    <property type="molecule type" value="Genomic_DNA"/>
</dbReference>
<accession>A0AA88SB36</accession>
<evidence type="ECO:0000256" key="11">
    <source>
        <dbReference type="ARBA" id="ARBA00023170"/>
    </source>
</evidence>
<gene>
    <name evidence="19" type="ORF">Q5P01_020185</name>
</gene>
<dbReference type="GO" id="GO:0072542">
    <property type="term" value="F:protein phosphatase activator activity"/>
    <property type="evidence" value="ECO:0007669"/>
    <property type="project" value="TreeGrafter"/>
</dbReference>
<evidence type="ECO:0000256" key="5">
    <source>
        <dbReference type="ARBA" id="ARBA00022475"/>
    </source>
</evidence>
<dbReference type="PRINTS" id="PR00514">
    <property type="entry name" value="5HT1DRECEPTR"/>
</dbReference>
<evidence type="ECO:0000256" key="14">
    <source>
        <dbReference type="ARBA" id="ARBA00032309"/>
    </source>
</evidence>
<dbReference type="GO" id="GO:0007268">
    <property type="term" value="P:chemical synaptic transmission"/>
    <property type="evidence" value="ECO:0007669"/>
    <property type="project" value="InterPro"/>
</dbReference>
<dbReference type="GO" id="GO:0005634">
    <property type="term" value="C:nucleus"/>
    <property type="evidence" value="ECO:0007669"/>
    <property type="project" value="UniProtKB-SubCell"/>
</dbReference>
<comment type="similarity">
    <text evidence="15">Belongs to the G-protein coupled receptor 1 family.</text>
</comment>
<protein>
    <recommendedName>
        <fullName evidence="4">5-hydroxytryptamine receptor 1D</fullName>
    </recommendedName>
    <alternativeName>
        <fullName evidence="14">Serotonin receptor 1D</fullName>
    </alternativeName>
</protein>
<dbReference type="PANTHER" id="PTHR10257">
    <property type="entry name" value="SERINE/THREONINE PROTEIN PHOSPHATASE 2A PP2A REGULATORY SUBUNIT B"/>
    <property type="match status" value="1"/>
</dbReference>
<dbReference type="Pfam" id="PF00001">
    <property type="entry name" value="7tm_1"/>
    <property type="match status" value="1"/>
</dbReference>
<evidence type="ECO:0000256" key="4">
    <source>
        <dbReference type="ARBA" id="ARBA00017604"/>
    </source>
</evidence>
<evidence type="ECO:0000256" key="10">
    <source>
        <dbReference type="ARBA" id="ARBA00023157"/>
    </source>
</evidence>
<dbReference type="AlphaFoldDB" id="A0AA88SB36"/>